<accession>A0A3M7RAK7</accession>
<name>A0A3M7RAK7_BRAPC</name>
<feature type="binding site" evidence="6">
    <location>
        <position position="194"/>
    </location>
    <ligand>
        <name>ATP</name>
        <dbReference type="ChEBI" id="CHEBI:30616"/>
    </ligand>
</feature>
<keyword evidence="3 6" id="KW-0547">Nucleotide-binding</keyword>
<dbReference type="Gene3D" id="1.10.510.10">
    <property type="entry name" value="Transferase(Phosphotransferase) domain 1"/>
    <property type="match status" value="1"/>
</dbReference>
<evidence type="ECO:0000256" key="1">
    <source>
        <dbReference type="ARBA" id="ARBA00010886"/>
    </source>
</evidence>
<dbReference type="GO" id="GO:1902749">
    <property type="term" value="P:regulation of cell cycle G2/M phase transition"/>
    <property type="evidence" value="ECO:0007669"/>
    <property type="project" value="TreeGrafter"/>
</dbReference>
<dbReference type="GO" id="GO:0005524">
    <property type="term" value="F:ATP binding"/>
    <property type="evidence" value="ECO:0007669"/>
    <property type="project" value="UniProtKB-UniRule"/>
</dbReference>
<feature type="compositionally biased region" description="Polar residues" evidence="7">
    <location>
        <begin position="558"/>
        <end position="571"/>
    </location>
</feature>
<dbReference type="GO" id="GO:0004674">
    <property type="term" value="F:protein serine/threonine kinase activity"/>
    <property type="evidence" value="ECO:0007669"/>
    <property type="project" value="TreeGrafter"/>
</dbReference>
<dbReference type="Pfam" id="PF00069">
    <property type="entry name" value="Pkinase"/>
    <property type="match status" value="1"/>
</dbReference>
<dbReference type="InterPro" id="IPR017441">
    <property type="entry name" value="Protein_kinase_ATP_BS"/>
</dbReference>
<evidence type="ECO:0000256" key="2">
    <source>
        <dbReference type="ARBA" id="ARBA00022679"/>
    </source>
</evidence>
<dbReference type="InterPro" id="IPR011009">
    <property type="entry name" value="Kinase-like_dom_sf"/>
</dbReference>
<dbReference type="PANTHER" id="PTHR43671">
    <property type="entry name" value="SERINE/THREONINE-PROTEIN KINASE NEK"/>
    <property type="match status" value="1"/>
</dbReference>
<evidence type="ECO:0000256" key="7">
    <source>
        <dbReference type="SAM" id="MobiDB-lite"/>
    </source>
</evidence>
<dbReference type="Proteomes" id="UP000276133">
    <property type="component" value="Unassembled WGS sequence"/>
</dbReference>
<evidence type="ECO:0000256" key="3">
    <source>
        <dbReference type="ARBA" id="ARBA00022741"/>
    </source>
</evidence>
<feature type="domain" description="Protein kinase" evidence="8">
    <location>
        <begin position="165"/>
        <end position="432"/>
    </location>
</feature>
<protein>
    <submittedName>
        <fullName evidence="9">Serine threonine-kinase Nek10</fullName>
    </submittedName>
</protein>
<feature type="non-terminal residue" evidence="9">
    <location>
        <position position="1"/>
    </location>
</feature>
<keyword evidence="10" id="KW-1185">Reference proteome</keyword>
<evidence type="ECO:0000313" key="10">
    <source>
        <dbReference type="Proteomes" id="UP000276133"/>
    </source>
</evidence>
<gene>
    <name evidence="9" type="ORF">BpHYR1_013758</name>
</gene>
<dbReference type="PROSITE" id="PS00107">
    <property type="entry name" value="PROTEIN_KINASE_ATP"/>
    <property type="match status" value="1"/>
</dbReference>
<evidence type="ECO:0000313" key="9">
    <source>
        <dbReference type="EMBL" id="RNA20576.1"/>
    </source>
</evidence>
<comment type="similarity">
    <text evidence="1">Belongs to the protein kinase superfamily. NEK Ser/Thr protein kinase family. NIMA subfamily.</text>
</comment>
<dbReference type="PANTHER" id="PTHR43671:SF92">
    <property type="entry name" value="SERINE_THREONINE-PROTEIN KINASE NEK10"/>
    <property type="match status" value="1"/>
</dbReference>
<feature type="compositionally biased region" description="Low complexity" evidence="7">
    <location>
        <begin position="546"/>
        <end position="557"/>
    </location>
</feature>
<proteinExistence type="inferred from homology"/>
<dbReference type="STRING" id="10195.A0A3M7RAK7"/>
<evidence type="ECO:0000256" key="6">
    <source>
        <dbReference type="PROSITE-ProRule" id="PRU10141"/>
    </source>
</evidence>
<evidence type="ECO:0000256" key="4">
    <source>
        <dbReference type="ARBA" id="ARBA00022777"/>
    </source>
</evidence>
<feature type="region of interest" description="Disordered" evidence="7">
    <location>
        <begin position="538"/>
        <end position="593"/>
    </location>
</feature>
<dbReference type="AlphaFoldDB" id="A0A3M7RAK7"/>
<organism evidence="9 10">
    <name type="scientific">Brachionus plicatilis</name>
    <name type="common">Marine rotifer</name>
    <name type="synonym">Brachionus muelleri</name>
    <dbReference type="NCBI Taxonomy" id="10195"/>
    <lineage>
        <taxon>Eukaryota</taxon>
        <taxon>Metazoa</taxon>
        <taxon>Spiralia</taxon>
        <taxon>Gnathifera</taxon>
        <taxon>Rotifera</taxon>
        <taxon>Eurotatoria</taxon>
        <taxon>Monogononta</taxon>
        <taxon>Pseudotrocha</taxon>
        <taxon>Ploima</taxon>
        <taxon>Brachionidae</taxon>
        <taxon>Brachionus</taxon>
    </lineage>
</organism>
<dbReference type="InterPro" id="IPR000719">
    <property type="entry name" value="Prot_kinase_dom"/>
</dbReference>
<reference evidence="9 10" key="1">
    <citation type="journal article" date="2018" name="Sci. Rep.">
        <title>Genomic signatures of local adaptation to the degree of environmental predictability in rotifers.</title>
        <authorList>
            <person name="Franch-Gras L."/>
            <person name="Hahn C."/>
            <person name="Garcia-Roger E.M."/>
            <person name="Carmona M.J."/>
            <person name="Serra M."/>
            <person name="Gomez A."/>
        </authorList>
    </citation>
    <scope>NUCLEOTIDE SEQUENCE [LARGE SCALE GENOMIC DNA]</scope>
    <source>
        <strain evidence="9">HYR1</strain>
    </source>
</reference>
<sequence length="649" mass="74271">ATAGNLRSKTRRYLAMISEKRYRIKLQIQSACCALIAELAYNETNSYEIVNSNGVFLVSSKLFLTLRTDTFERHKTELEKLNCNVWRTLRILFSAERHRSLIKKLLPFTMFEQFLDIGNFKRELKLYHCLVDAFYKLSKEDLDVLKSQIQFCNQSQAPKNYINDYEVYEIIGSGAFGRVHKVKKKNTNSFLAMKEINVYNLTSMKDKSLGQIVNEVTIIRNNLKHPNIVRYLKTFKENDNLYIVMELIDGSPLSQHLRSLKLRDELWSEDKIWIYFIQIVLALKYLHKEKCIIHRDLTSNNIMLGENDKITITDFGLAKLKEEDCIKMHSIVGTMLYFCPEIIKNEPYNEKADIWAVGCVLYEMCCLEPPFFTSNMLALATKITQADFDHERLQRNSYSAQVASVVHHCLIIDPLKRPDIVGIAALIADKILSYTDSVRVRCSNLEKKLEKEKSKTQKMLSNKQDLIYLQRNASKLDAIDGIANSAASSQTSSQANLKIEAPSVVYQSQLSLPTYSPNAKLPPIRHPKSKLIMKNLKQKENERKSSITSFSSSPSSSKTNIRPESTKIVTRSSSSSNLEKRPNQIKKSRPNSANSSVVASITKKLRPIEDPIVQILDQIHKILFISQSILGITNYLGGKFGIRYIEIPI</sequence>
<dbReference type="InterPro" id="IPR050660">
    <property type="entry name" value="NEK_Ser/Thr_kinase"/>
</dbReference>
<keyword evidence="5 6" id="KW-0067">ATP-binding</keyword>
<evidence type="ECO:0000256" key="5">
    <source>
        <dbReference type="ARBA" id="ARBA00022840"/>
    </source>
</evidence>
<keyword evidence="2" id="KW-0808">Transferase</keyword>
<dbReference type="EMBL" id="REGN01003816">
    <property type="protein sequence ID" value="RNA20576.1"/>
    <property type="molecule type" value="Genomic_DNA"/>
</dbReference>
<dbReference type="PROSITE" id="PS50011">
    <property type="entry name" value="PROTEIN_KINASE_DOM"/>
    <property type="match status" value="1"/>
</dbReference>
<dbReference type="PROSITE" id="PS00109">
    <property type="entry name" value="PROTEIN_KINASE_TYR"/>
    <property type="match status" value="1"/>
</dbReference>
<comment type="caution">
    <text evidence="9">The sequence shown here is derived from an EMBL/GenBank/DDBJ whole genome shotgun (WGS) entry which is preliminary data.</text>
</comment>
<dbReference type="SUPFAM" id="SSF56112">
    <property type="entry name" value="Protein kinase-like (PK-like)"/>
    <property type="match status" value="1"/>
</dbReference>
<dbReference type="InterPro" id="IPR008266">
    <property type="entry name" value="Tyr_kinase_AS"/>
</dbReference>
<dbReference type="OrthoDB" id="248923at2759"/>
<evidence type="ECO:0000259" key="8">
    <source>
        <dbReference type="PROSITE" id="PS50011"/>
    </source>
</evidence>
<keyword evidence="4 9" id="KW-0418">Kinase</keyword>